<dbReference type="EMBL" id="CP034539">
    <property type="protein sequence ID" value="AZQ40149.1"/>
    <property type="molecule type" value="Genomic_DNA"/>
</dbReference>
<accession>A0A3Q9F1F9</accession>
<keyword evidence="4" id="KW-1185">Reference proteome</keyword>
<evidence type="ECO:0000313" key="3">
    <source>
        <dbReference type="EMBL" id="AZQ40149.1"/>
    </source>
</evidence>
<dbReference type="KEGG" id="scya:EJ357_47920"/>
<dbReference type="OrthoDB" id="4276364at2"/>
<dbReference type="EMBL" id="CP034539">
    <property type="protein sequence ID" value="AZQ32074.1"/>
    <property type="molecule type" value="Genomic_DNA"/>
</dbReference>
<evidence type="ECO:0000313" key="2">
    <source>
        <dbReference type="EMBL" id="AZQ32074.1"/>
    </source>
</evidence>
<reference evidence="3 4" key="1">
    <citation type="journal article" date="2019" name="Int. J. Syst. Evol. Microbiol.">
        <title>Streptomyces cyaneochromogenes sp. nov., a blue pigment-producing actinomycete from manganese-contaminated soil.</title>
        <authorList>
            <person name="Tang X."/>
            <person name="Zhao J."/>
            <person name="Li K."/>
            <person name="Chen Z."/>
            <person name="Sun Y."/>
            <person name="Gao J."/>
        </authorList>
    </citation>
    <scope>NUCLEOTIDE SEQUENCE [LARGE SCALE GENOMIC DNA]</scope>
    <source>
        <strain evidence="3 4">MK-45</strain>
    </source>
</reference>
<evidence type="ECO:0000259" key="1">
    <source>
        <dbReference type="Pfam" id="PF12770"/>
    </source>
</evidence>
<dbReference type="AlphaFoldDB" id="A0A3Q9F1F9"/>
<gene>
    <name evidence="2" type="ORF">EJ357_00010</name>
    <name evidence="3" type="ORF">EJ357_47920</name>
</gene>
<feature type="domain" description="CHAT" evidence="1">
    <location>
        <begin position="142"/>
        <end position="272"/>
    </location>
</feature>
<organism evidence="3 4">
    <name type="scientific">Streptomyces cyaneochromogenes</name>
    <dbReference type="NCBI Taxonomy" id="2496836"/>
    <lineage>
        <taxon>Bacteria</taxon>
        <taxon>Bacillati</taxon>
        <taxon>Actinomycetota</taxon>
        <taxon>Actinomycetes</taxon>
        <taxon>Kitasatosporales</taxon>
        <taxon>Streptomycetaceae</taxon>
        <taxon>Streptomyces</taxon>
    </lineage>
</organism>
<sequence>MGQAPSIGLFDRRVPSERARSPGGKPDLTRWLHDRRCEHGDDLELVIWDETGYGIPWELFWLDTPPRSPQRAGWLGGLITLTRWLTVNAAWSVVREYAEPHTCAGPVAAYIAEDMRHDDRLLHAYASEGIAGVRGLPKALAAGDPLGMVYVACHGTFGRGEDDCLLGDVPLVMLEGGNSFERLASAATFVFLNACHSGQLLADEGEYADQTQRGFSELFLRSGAAGVLATSGAIGDEEAHQMADELLQLLSARPHTPIAVALRELRSTVAHLTPADLLDVDGKEEQRRLLPLLYRFMYVYYGSPRTVVTLTAREAST</sequence>
<dbReference type="KEGG" id="scya:EJ357_00010"/>
<protein>
    <submittedName>
        <fullName evidence="3">CHAT domain-containing protein</fullName>
    </submittedName>
</protein>
<evidence type="ECO:0000313" key="4">
    <source>
        <dbReference type="Proteomes" id="UP000280298"/>
    </source>
</evidence>
<dbReference type="Proteomes" id="UP000280298">
    <property type="component" value="Chromosome"/>
</dbReference>
<dbReference type="Pfam" id="PF12770">
    <property type="entry name" value="CHAT"/>
    <property type="match status" value="1"/>
</dbReference>
<dbReference type="InterPro" id="IPR024983">
    <property type="entry name" value="CHAT_dom"/>
</dbReference>
<proteinExistence type="predicted"/>
<name>A0A3Q9F1F9_9ACTN</name>